<keyword evidence="1" id="KW-0732">Signal</keyword>
<gene>
    <name evidence="3" type="primary">LOC115620787</name>
</gene>
<dbReference type="OrthoDB" id="7850108at2759"/>
<evidence type="ECO:0000313" key="2">
    <source>
        <dbReference type="Proteomes" id="UP000504634"/>
    </source>
</evidence>
<keyword evidence="2" id="KW-1185">Reference proteome</keyword>
<feature type="chain" id="PRO_5027047476" evidence="1">
    <location>
        <begin position="27"/>
        <end position="185"/>
    </location>
</feature>
<accession>A0A6J2T565</accession>
<organism evidence="2 3">
    <name type="scientific">Drosophila lebanonensis</name>
    <name type="common">Fruit fly</name>
    <name type="synonym">Scaptodrosophila lebanonensis</name>
    <dbReference type="NCBI Taxonomy" id="7225"/>
    <lineage>
        <taxon>Eukaryota</taxon>
        <taxon>Metazoa</taxon>
        <taxon>Ecdysozoa</taxon>
        <taxon>Arthropoda</taxon>
        <taxon>Hexapoda</taxon>
        <taxon>Insecta</taxon>
        <taxon>Pterygota</taxon>
        <taxon>Neoptera</taxon>
        <taxon>Endopterygota</taxon>
        <taxon>Diptera</taxon>
        <taxon>Brachycera</taxon>
        <taxon>Muscomorpha</taxon>
        <taxon>Ephydroidea</taxon>
        <taxon>Drosophilidae</taxon>
        <taxon>Scaptodrosophila</taxon>
    </lineage>
</organism>
<dbReference type="Proteomes" id="UP000504634">
    <property type="component" value="Unplaced"/>
</dbReference>
<dbReference type="Pfam" id="PF15989">
    <property type="entry name" value="DUF4768"/>
    <property type="match status" value="1"/>
</dbReference>
<dbReference type="InterPro" id="IPR031931">
    <property type="entry name" value="DUF4768"/>
</dbReference>
<dbReference type="AlphaFoldDB" id="A0A6J2T565"/>
<evidence type="ECO:0000313" key="3">
    <source>
        <dbReference type="RefSeq" id="XP_030370067.1"/>
    </source>
</evidence>
<feature type="signal peptide" evidence="1">
    <location>
        <begin position="1"/>
        <end position="26"/>
    </location>
</feature>
<dbReference type="GeneID" id="115620787"/>
<sequence>MYLSLNLLLLTHAALLLLFNVQCGHTMRISTSAKEQITPQTKVGENNKTSTAQEMDKLNATSPAPSSQPTQLNLITATTKVADTEKSTTKKPQHVVRIKRQNDVLMPFDFQTKHMPCDFDIRGRIRLIEYMPNHCIWMWNNKYTHEGFFRYYKYYQLEAFFFGQYYERLKRFEVDPHSFDYGDGS</sequence>
<dbReference type="RefSeq" id="XP_030370067.1">
    <property type="nucleotide sequence ID" value="XM_030514207.1"/>
</dbReference>
<evidence type="ECO:0000256" key="1">
    <source>
        <dbReference type="SAM" id="SignalP"/>
    </source>
</evidence>
<proteinExistence type="predicted"/>
<reference evidence="3" key="1">
    <citation type="submission" date="2025-08" db="UniProtKB">
        <authorList>
            <consortium name="RefSeq"/>
        </authorList>
    </citation>
    <scope>IDENTIFICATION</scope>
    <source>
        <strain evidence="3">11010-0011.00</strain>
        <tissue evidence="3">Whole body</tissue>
    </source>
</reference>
<name>A0A6J2T565_DROLE</name>
<protein>
    <submittedName>
        <fullName evidence="3">Uncharacterized protein LOC115620787</fullName>
    </submittedName>
</protein>